<feature type="chain" id="PRO_5010354234" evidence="2">
    <location>
        <begin position="22"/>
        <end position="167"/>
    </location>
</feature>
<feature type="compositionally biased region" description="Low complexity" evidence="1">
    <location>
        <begin position="26"/>
        <end position="41"/>
    </location>
</feature>
<keyword evidence="4" id="KW-1185">Reference proteome</keyword>
<dbReference type="AlphaFoldDB" id="A0A1H7WJC2"/>
<proteinExistence type="predicted"/>
<feature type="region of interest" description="Disordered" evidence="1">
    <location>
        <begin position="26"/>
        <end position="62"/>
    </location>
</feature>
<dbReference type="PANTHER" id="PTHR38013:SF1">
    <property type="entry name" value="GLYCOPROTEIN_POLYSACCHARIDE METABOLISM"/>
    <property type="match status" value="1"/>
</dbReference>
<dbReference type="InterPro" id="IPR039366">
    <property type="entry name" value="Pilotin"/>
</dbReference>
<evidence type="ECO:0000256" key="2">
    <source>
        <dbReference type="SAM" id="SignalP"/>
    </source>
</evidence>
<keyword evidence="2" id="KW-0732">Signal</keyword>
<gene>
    <name evidence="3" type="ORF">SAMN05444354_11326</name>
</gene>
<dbReference type="EMBL" id="FOAP01000013">
    <property type="protein sequence ID" value="SEM21215.1"/>
    <property type="molecule type" value="Genomic_DNA"/>
</dbReference>
<organism evidence="3 4">
    <name type="scientific">Stigmatella aurantiaca</name>
    <dbReference type="NCBI Taxonomy" id="41"/>
    <lineage>
        <taxon>Bacteria</taxon>
        <taxon>Pseudomonadati</taxon>
        <taxon>Myxococcota</taxon>
        <taxon>Myxococcia</taxon>
        <taxon>Myxococcales</taxon>
        <taxon>Cystobacterineae</taxon>
        <taxon>Archangiaceae</taxon>
        <taxon>Stigmatella</taxon>
    </lineage>
</organism>
<dbReference type="InterPro" id="IPR053196">
    <property type="entry name" value="Lipoprotein_YbaY-like"/>
</dbReference>
<accession>A0A1H7WJC2</accession>
<reference evidence="4" key="1">
    <citation type="submission" date="2016-10" db="EMBL/GenBank/DDBJ databases">
        <authorList>
            <person name="Varghese N."/>
            <person name="Submissions S."/>
        </authorList>
    </citation>
    <scope>NUCLEOTIDE SEQUENCE [LARGE SCALE GENOMIC DNA]</scope>
    <source>
        <strain evidence="4">DSM 17044</strain>
    </source>
</reference>
<feature type="compositionally biased region" description="Pro residues" evidence="1">
    <location>
        <begin position="42"/>
        <end position="60"/>
    </location>
</feature>
<evidence type="ECO:0000313" key="3">
    <source>
        <dbReference type="EMBL" id="SEM21215.1"/>
    </source>
</evidence>
<dbReference type="PROSITE" id="PS51257">
    <property type="entry name" value="PROKAR_LIPOPROTEIN"/>
    <property type="match status" value="1"/>
</dbReference>
<sequence length="167" mass="17186">MIQAKPVIMGCLAALALSACASKGAATREGAPAQAPEASTPAAPPPPAEAEAPAAPPPAPHFQVTGEVLYRERIALTPAAVVKVEVVESGSNKEGGVIAEQSFANPGQVPIPFSVDVAPERVRPESSYFLRARILDGGRVYSSTEPIPVLTQGNKSNGVQVRVRQGG</sequence>
<dbReference type="RefSeq" id="WP_245768750.1">
    <property type="nucleotide sequence ID" value="NZ_FOAP01000013.1"/>
</dbReference>
<evidence type="ECO:0000256" key="1">
    <source>
        <dbReference type="SAM" id="MobiDB-lite"/>
    </source>
</evidence>
<dbReference type="PANTHER" id="PTHR38013">
    <property type="entry name" value="GLYCOPROTEIN/POLYSACCHARIDE METABOLISM"/>
    <property type="match status" value="1"/>
</dbReference>
<protein>
    <submittedName>
        <fullName evidence="3">Putative lipoprotein</fullName>
    </submittedName>
</protein>
<name>A0A1H7WJC2_STIAU</name>
<keyword evidence="3" id="KW-0449">Lipoprotein</keyword>
<dbReference type="Proteomes" id="UP000182719">
    <property type="component" value="Unassembled WGS sequence"/>
</dbReference>
<dbReference type="Pfam" id="PF09619">
    <property type="entry name" value="YscW"/>
    <property type="match status" value="1"/>
</dbReference>
<feature type="signal peptide" evidence="2">
    <location>
        <begin position="1"/>
        <end position="21"/>
    </location>
</feature>
<evidence type="ECO:0000313" key="4">
    <source>
        <dbReference type="Proteomes" id="UP000182719"/>
    </source>
</evidence>